<dbReference type="AlphaFoldDB" id="A0A151MBG7"/>
<feature type="chain" id="PRO_5007584941" evidence="1">
    <location>
        <begin position="24"/>
        <end position="75"/>
    </location>
</feature>
<feature type="signal peptide" evidence="1">
    <location>
        <begin position="1"/>
        <end position="23"/>
    </location>
</feature>
<comment type="caution">
    <text evidence="2">The sequence shown here is derived from an EMBL/GenBank/DDBJ whole genome shotgun (WGS) entry which is preliminary data.</text>
</comment>
<protein>
    <submittedName>
        <fullName evidence="2">Uncharacterized protein</fullName>
    </submittedName>
</protein>
<gene>
    <name evidence="2" type="ORF">Y1Q_0000546</name>
</gene>
<keyword evidence="3" id="KW-1185">Reference proteome</keyword>
<keyword evidence="1" id="KW-0732">Signal</keyword>
<evidence type="ECO:0000256" key="1">
    <source>
        <dbReference type="SAM" id="SignalP"/>
    </source>
</evidence>
<proteinExistence type="predicted"/>
<accession>A0A151MBG7</accession>
<name>A0A151MBG7_ALLMI</name>
<reference evidence="2 3" key="1">
    <citation type="journal article" date="2012" name="Genome Biol.">
        <title>Sequencing three crocodilian genomes to illuminate the evolution of archosaurs and amniotes.</title>
        <authorList>
            <person name="St John J.A."/>
            <person name="Braun E.L."/>
            <person name="Isberg S.R."/>
            <person name="Miles L.G."/>
            <person name="Chong A.Y."/>
            <person name="Gongora J."/>
            <person name="Dalzell P."/>
            <person name="Moran C."/>
            <person name="Bed'hom B."/>
            <person name="Abzhanov A."/>
            <person name="Burgess S.C."/>
            <person name="Cooksey A.M."/>
            <person name="Castoe T.A."/>
            <person name="Crawford N.G."/>
            <person name="Densmore L.D."/>
            <person name="Drew J.C."/>
            <person name="Edwards S.V."/>
            <person name="Faircloth B.C."/>
            <person name="Fujita M.K."/>
            <person name="Greenwold M.J."/>
            <person name="Hoffmann F.G."/>
            <person name="Howard J.M."/>
            <person name="Iguchi T."/>
            <person name="Janes D.E."/>
            <person name="Khan S.Y."/>
            <person name="Kohno S."/>
            <person name="de Koning A.J."/>
            <person name="Lance S.L."/>
            <person name="McCarthy F.M."/>
            <person name="McCormack J.E."/>
            <person name="Merchant M.E."/>
            <person name="Peterson D.G."/>
            <person name="Pollock D.D."/>
            <person name="Pourmand N."/>
            <person name="Raney B.J."/>
            <person name="Roessler K.A."/>
            <person name="Sanford J.R."/>
            <person name="Sawyer R.H."/>
            <person name="Schmidt C.J."/>
            <person name="Triplett E.W."/>
            <person name="Tuberville T.D."/>
            <person name="Venegas-Anaya M."/>
            <person name="Howard J.T."/>
            <person name="Jarvis E.D."/>
            <person name="Guillette L.J.Jr."/>
            <person name="Glenn T.C."/>
            <person name="Green R.E."/>
            <person name="Ray D.A."/>
        </authorList>
    </citation>
    <scope>NUCLEOTIDE SEQUENCE [LARGE SCALE GENOMIC DNA]</scope>
    <source>
        <strain evidence="2">KSC_2009_1</strain>
    </source>
</reference>
<dbReference type="EMBL" id="AKHW03006283">
    <property type="protein sequence ID" value="KYO21867.1"/>
    <property type="molecule type" value="Genomic_DNA"/>
</dbReference>
<evidence type="ECO:0000313" key="2">
    <source>
        <dbReference type="EMBL" id="KYO21867.1"/>
    </source>
</evidence>
<organism evidence="2 3">
    <name type="scientific">Alligator mississippiensis</name>
    <name type="common">American alligator</name>
    <dbReference type="NCBI Taxonomy" id="8496"/>
    <lineage>
        <taxon>Eukaryota</taxon>
        <taxon>Metazoa</taxon>
        <taxon>Chordata</taxon>
        <taxon>Craniata</taxon>
        <taxon>Vertebrata</taxon>
        <taxon>Euteleostomi</taxon>
        <taxon>Archelosauria</taxon>
        <taxon>Archosauria</taxon>
        <taxon>Crocodylia</taxon>
        <taxon>Alligatoridae</taxon>
        <taxon>Alligatorinae</taxon>
        <taxon>Alligator</taxon>
    </lineage>
</organism>
<sequence>MGITLRVILNVSLVTMMVDDLSGFAPADIGLGSCLQSMTDELNALHTDTRNFQKLQNLMIVRKQRTEQKAGFIKS</sequence>
<evidence type="ECO:0000313" key="3">
    <source>
        <dbReference type="Proteomes" id="UP000050525"/>
    </source>
</evidence>
<dbReference type="Proteomes" id="UP000050525">
    <property type="component" value="Unassembled WGS sequence"/>
</dbReference>